<gene>
    <name evidence="6" type="ORF">B5D82_04870</name>
</gene>
<evidence type="ECO:0000256" key="2">
    <source>
        <dbReference type="ARBA" id="ARBA00023015"/>
    </source>
</evidence>
<evidence type="ECO:0000313" key="7">
    <source>
        <dbReference type="Proteomes" id="UP000202259"/>
    </source>
</evidence>
<dbReference type="InterPro" id="IPR000847">
    <property type="entry name" value="LysR_HTH_N"/>
</dbReference>
<keyword evidence="3" id="KW-0238">DNA-binding</keyword>
<organism evidence="6 7">
    <name type="scientific">Cognaticolwellia beringensis</name>
    <dbReference type="NCBI Taxonomy" id="1967665"/>
    <lineage>
        <taxon>Bacteria</taxon>
        <taxon>Pseudomonadati</taxon>
        <taxon>Pseudomonadota</taxon>
        <taxon>Gammaproteobacteria</taxon>
        <taxon>Alteromonadales</taxon>
        <taxon>Colwelliaceae</taxon>
        <taxon>Cognaticolwellia</taxon>
    </lineage>
</organism>
<dbReference type="Proteomes" id="UP000202259">
    <property type="component" value="Chromosome"/>
</dbReference>
<reference evidence="6 7" key="1">
    <citation type="submission" date="2017-08" db="EMBL/GenBank/DDBJ databases">
        <title>Complete genome of Colwellia sp. NB097-1, a psychrophile bacterium ioslated from Bering Sea.</title>
        <authorList>
            <person name="Chen X."/>
        </authorList>
    </citation>
    <scope>NUCLEOTIDE SEQUENCE [LARGE SCALE GENOMIC DNA]</scope>
    <source>
        <strain evidence="6 7">NB097-1</strain>
    </source>
</reference>
<keyword evidence="4" id="KW-0804">Transcription</keyword>
<dbReference type="Pfam" id="PF00126">
    <property type="entry name" value="HTH_1"/>
    <property type="match status" value="1"/>
</dbReference>
<sequence>MKNIPMDLLRTFTTIYDVKGFTQAGELLGRSQPAISLQVKRLEDMLDIQLFNRNGGLQITEDGQVLYHAACKILAMNDAIISQLSTQKVSGSICLGTPNDFEVSFLPVLLSKFSQAYPDVTLEVKSGVSVNLREDYKKSSFDLVMSMDEYPKHSFAEDDFIVENVSWVIDPNFTLDESQPIPLVVYPEGCIYRKHITEALNKANIPWRILYCSSSLLGIQSAIKAGLGISALVINTLPEQFQYAQNDSNLPKLGKVTIGFNYDQNNLSPAASLLLDYLRRGLKQSKKYPGSIKIGPYSGNSFELTM</sequence>
<dbReference type="Gene3D" id="1.10.10.10">
    <property type="entry name" value="Winged helix-like DNA-binding domain superfamily/Winged helix DNA-binding domain"/>
    <property type="match status" value="1"/>
</dbReference>
<dbReference type="GO" id="GO:0003677">
    <property type="term" value="F:DNA binding"/>
    <property type="evidence" value="ECO:0007669"/>
    <property type="project" value="UniProtKB-KW"/>
</dbReference>
<dbReference type="AlphaFoldDB" id="A0A222G5H8"/>
<dbReference type="SUPFAM" id="SSF46785">
    <property type="entry name" value="Winged helix' DNA-binding domain"/>
    <property type="match status" value="1"/>
</dbReference>
<dbReference type="InterPro" id="IPR005119">
    <property type="entry name" value="LysR_subst-bd"/>
</dbReference>
<evidence type="ECO:0000256" key="3">
    <source>
        <dbReference type="ARBA" id="ARBA00023125"/>
    </source>
</evidence>
<dbReference type="RefSeq" id="WP_081149658.1">
    <property type="nucleotide sequence ID" value="NZ_CP020465.1"/>
</dbReference>
<dbReference type="Pfam" id="PF03466">
    <property type="entry name" value="LysR_substrate"/>
    <property type="match status" value="1"/>
</dbReference>
<dbReference type="PRINTS" id="PR00039">
    <property type="entry name" value="HTHLYSR"/>
</dbReference>
<protein>
    <submittedName>
        <fullName evidence="6">LysR family transcriptional regulator</fullName>
    </submittedName>
</protein>
<name>A0A222G5H8_9GAMM</name>
<dbReference type="InterPro" id="IPR036390">
    <property type="entry name" value="WH_DNA-bd_sf"/>
</dbReference>
<feature type="domain" description="HTH lysR-type" evidence="5">
    <location>
        <begin position="6"/>
        <end position="60"/>
    </location>
</feature>
<proteinExistence type="inferred from homology"/>
<dbReference type="PANTHER" id="PTHR30579:SF7">
    <property type="entry name" value="HTH-TYPE TRANSCRIPTIONAL REGULATOR LRHA-RELATED"/>
    <property type="match status" value="1"/>
</dbReference>
<dbReference type="KEGG" id="cber:B5D82_04870"/>
<dbReference type="SUPFAM" id="SSF53850">
    <property type="entry name" value="Periplasmic binding protein-like II"/>
    <property type="match status" value="1"/>
</dbReference>
<evidence type="ECO:0000256" key="1">
    <source>
        <dbReference type="ARBA" id="ARBA00009437"/>
    </source>
</evidence>
<dbReference type="PANTHER" id="PTHR30579">
    <property type="entry name" value="TRANSCRIPTIONAL REGULATOR"/>
    <property type="match status" value="1"/>
</dbReference>
<dbReference type="PROSITE" id="PS50931">
    <property type="entry name" value="HTH_LYSR"/>
    <property type="match status" value="1"/>
</dbReference>
<dbReference type="OrthoDB" id="646694at2"/>
<accession>A0A222G5H8</accession>
<dbReference type="Gene3D" id="3.40.190.10">
    <property type="entry name" value="Periplasmic binding protein-like II"/>
    <property type="match status" value="2"/>
</dbReference>
<dbReference type="InterPro" id="IPR036388">
    <property type="entry name" value="WH-like_DNA-bd_sf"/>
</dbReference>
<dbReference type="EMBL" id="CP020465">
    <property type="protein sequence ID" value="ASP47156.1"/>
    <property type="molecule type" value="Genomic_DNA"/>
</dbReference>
<keyword evidence="2" id="KW-0805">Transcription regulation</keyword>
<evidence type="ECO:0000313" key="6">
    <source>
        <dbReference type="EMBL" id="ASP47156.1"/>
    </source>
</evidence>
<dbReference type="GO" id="GO:0003700">
    <property type="term" value="F:DNA-binding transcription factor activity"/>
    <property type="evidence" value="ECO:0007669"/>
    <property type="project" value="InterPro"/>
</dbReference>
<comment type="similarity">
    <text evidence="1">Belongs to the LysR transcriptional regulatory family.</text>
</comment>
<evidence type="ECO:0000259" key="5">
    <source>
        <dbReference type="PROSITE" id="PS50931"/>
    </source>
</evidence>
<keyword evidence="7" id="KW-1185">Reference proteome</keyword>
<evidence type="ECO:0000256" key="4">
    <source>
        <dbReference type="ARBA" id="ARBA00023163"/>
    </source>
</evidence>
<dbReference type="InterPro" id="IPR050176">
    <property type="entry name" value="LTTR"/>
</dbReference>